<evidence type="ECO:0000256" key="1">
    <source>
        <dbReference type="ARBA" id="ARBA00008001"/>
    </source>
</evidence>
<keyword evidence="8 13" id="KW-0460">Magnesium</keyword>
<evidence type="ECO:0000256" key="6">
    <source>
        <dbReference type="ARBA" id="ARBA00022695"/>
    </source>
</evidence>
<evidence type="ECO:0000256" key="12">
    <source>
        <dbReference type="ARBA" id="ARBA00048173"/>
    </source>
</evidence>
<feature type="domain" description="Reverse transcriptase" evidence="15">
    <location>
        <begin position="696"/>
        <end position="1075"/>
    </location>
</feature>
<keyword evidence="14" id="KW-1133">Transmembrane helix</keyword>
<evidence type="ECO:0000256" key="9">
    <source>
        <dbReference type="ARBA" id="ARBA00022895"/>
    </source>
</evidence>
<dbReference type="SUPFAM" id="SSF56672">
    <property type="entry name" value="DNA/RNA polymerases"/>
    <property type="match status" value="1"/>
</dbReference>
<keyword evidence="6 13" id="KW-0548">Nucleotidyltransferase</keyword>
<comment type="caution">
    <text evidence="16">The sequence shown here is derived from an EMBL/GenBank/DDBJ whole genome shotgun (WGS) entry which is preliminary data.</text>
</comment>
<dbReference type="Proteomes" id="UP001370490">
    <property type="component" value="Unassembled WGS sequence"/>
</dbReference>
<dbReference type="GO" id="GO:0042162">
    <property type="term" value="F:telomeric DNA binding"/>
    <property type="evidence" value="ECO:0007669"/>
    <property type="project" value="TreeGrafter"/>
</dbReference>
<evidence type="ECO:0000256" key="13">
    <source>
        <dbReference type="RuleBase" id="RU365061"/>
    </source>
</evidence>
<keyword evidence="17" id="KW-1185">Reference proteome</keyword>
<keyword evidence="11 13" id="KW-0539">Nucleus</keyword>
<dbReference type="PRINTS" id="PR01365">
    <property type="entry name" value="TELOMERASERT"/>
</dbReference>
<dbReference type="Pfam" id="PF21399">
    <property type="entry name" value="TERT_C"/>
    <property type="match status" value="1"/>
</dbReference>
<evidence type="ECO:0000256" key="11">
    <source>
        <dbReference type="ARBA" id="ARBA00023242"/>
    </source>
</evidence>
<keyword evidence="9 13" id="KW-0779">Telomere</keyword>
<dbReference type="GO" id="GO:0070034">
    <property type="term" value="F:telomerase RNA binding"/>
    <property type="evidence" value="ECO:0007669"/>
    <property type="project" value="TreeGrafter"/>
</dbReference>
<evidence type="ECO:0000256" key="3">
    <source>
        <dbReference type="ARBA" id="ARBA00016182"/>
    </source>
</evidence>
<dbReference type="EMBL" id="JBAMMX010000009">
    <property type="protein sequence ID" value="KAK6933776.1"/>
    <property type="molecule type" value="Genomic_DNA"/>
</dbReference>
<accession>A0AAN8VQ85</accession>
<reference evidence="16 17" key="1">
    <citation type="submission" date="2023-12" db="EMBL/GenBank/DDBJ databases">
        <title>A high-quality genome assembly for Dillenia turbinata (Dilleniales).</title>
        <authorList>
            <person name="Chanderbali A."/>
        </authorList>
    </citation>
    <scope>NUCLEOTIDE SEQUENCE [LARGE SCALE GENOMIC DNA]</scope>
    <source>
        <strain evidence="16">LSX21</strain>
        <tissue evidence="16">Leaf</tissue>
    </source>
</reference>
<dbReference type="SMART" id="SM00975">
    <property type="entry name" value="Telomerase_RBD"/>
    <property type="match status" value="1"/>
</dbReference>
<evidence type="ECO:0000313" key="17">
    <source>
        <dbReference type="Proteomes" id="UP001370490"/>
    </source>
</evidence>
<dbReference type="EC" id="2.7.7.49" evidence="2 13"/>
<dbReference type="GO" id="GO:0000333">
    <property type="term" value="C:telomerase catalytic core complex"/>
    <property type="evidence" value="ECO:0007669"/>
    <property type="project" value="TreeGrafter"/>
</dbReference>
<evidence type="ECO:0000256" key="14">
    <source>
        <dbReference type="SAM" id="Phobius"/>
    </source>
</evidence>
<keyword evidence="4 13" id="KW-0158">Chromosome</keyword>
<dbReference type="Gene3D" id="1.10.132.70">
    <property type="match status" value="1"/>
</dbReference>
<sequence>MKRPSRSLTMEKKRRRRVPEVIWRLYGDRARSLAETIISLIPPSSKGKCCCRGSQKCLACSDDAMSYLLRRDDPSSYSKLLRQCFVVVSQNAPPFPSSYHRRSHWSQLQVVTRTIEMMISEEPKTPNVLCSGYDKISNSSFIVELLTTSEWRLLLKRVGDGLMVYLLHHTAIFLPLPRKNHHQVAGSPVSELGLKFSKKTSLTKYSHSSVLPLGPSKRKRKLSEEFCVVPDNPQFHSSGGSLSCLGCKNGNHFKLFKGHCKRSHKDQGCSEVTVPTSVSNNANNLGDPDADLECSGKVVTNHKKRSRPFRWQRQRKRMKSCSEEANILNSLEELSNADLSEKPQSNASFNGHLGKVPLKCFCCVILQHLQKDNNSNQIDRWTMFYKTELSPWAFPRNHILYTLKPNFAGALSLMRDIFGFCDMNISTQHKTCFHSIHSCRTRSACLYHSLVKLSKVLICKAQSCQHLRLLDKHCPDQSVLKGGKMISKNRNAGAQLECNLPRESSDGFDQKHNQRAVEDTDNQFEKSYCSFDQVVSFIWAICRSIVPPDLLGTPSNWRVLRKNIAKFIRLRRFEKFSPKQCMQKLKMSGLPFIANKHSMCYSSKQVGKKFSQLVERGHRCEQNDHEFALKHKIMEGWIVWLFSRLVIPLVRTNFYVTETEYGKHNVFYYRKSTWKLLTKSTISMLKDQSYKLLDEKTVKDIISDRSFGFSRVRLCPKQNGLRALANLRASSKFPIEDWALQKHWGAQRKARAKPRRSKYKHFKSVNSILCNLHAVLKGIQKDEPLKLGSSVFDLNGIYRKLCPFLTGLKKGSTATPVFIVISDVSNAFDSVDQDKLLSVMQDLISQDEYHLNQSWQIKCMKKSFWVHKNKRLLEPGPTTCFLKSLDPVVSRSSQSILVQDKGELMRKEEIYSSLHEHVRYNILQLDKKFYLQEVGIPQGSILSSLLCSFYYGHMERNILYPYLEKVSGPSIGVVSEYNNGCHVSAPQNNNQDDTVSFSHGYILLRFIDDFLFMSTSKKAATSFFDRIRRGFRDYNCYMNEKKFGMNFDRISDFSPKRVRVGEDGISFLRWSGLLINCCTLEIQADYTRYPNNHLSSTLTVCWQGELGHHLKTKLCGYLRPKCHPIFFDSNINSAAVVRLNIYQAFLLCAMKFHCYVRDWSTTCKPRTLSFADVIEASIRLSFVIVNVVVVVVVFAVVIIIIIDSSIWFFYKLIKRRIYSICPSCSFKPILLLKRAEVEWLGLKAFLKVLQKKHTRYKALLDLLSRKLHSHVMSWMTSSELNYAVDDSHSSSIWKIKY</sequence>
<dbReference type="InterPro" id="IPR000477">
    <property type="entry name" value="RT_dom"/>
</dbReference>
<evidence type="ECO:0000259" key="15">
    <source>
        <dbReference type="PROSITE" id="PS50878"/>
    </source>
</evidence>
<keyword evidence="5 13" id="KW-0808">Transferase</keyword>
<dbReference type="Pfam" id="PF12009">
    <property type="entry name" value="Telomerase_RBD"/>
    <property type="match status" value="1"/>
</dbReference>
<dbReference type="InterPro" id="IPR021891">
    <property type="entry name" value="Telomerase_RBD"/>
</dbReference>
<keyword evidence="14" id="KW-0472">Membrane</keyword>
<dbReference type="GO" id="GO:0007004">
    <property type="term" value="P:telomere maintenance via telomerase"/>
    <property type="evidence" value="ECO:0007669"/>
    <property type="project" value="TreeGrafter"/>
</dbReference>
<dbReference type="InterPro" id="IPR003545">
    <property type="entry name" value="Telomerase_RT"/>
</dbReference>
<dbReference type="PROSITE" id="PS50878">
    <property type="entry name" value="RT_POL"/>
    <property type="match status" value="1"/>
</dbReference>
<evidence type="ECO:0000256" key="5">
    <source>
        <dbReference type="ARBA" id="ARBA00022679"/>
    </source>
</evidence>
<dbReference type="PANTHER" id="PTHR12066">
    <property type="entry name" value="TELOMERASE REVERSE TRANSCRIPTASE"/>
    <property type="match status" value="1"/>
</dbReference>
<evidence type="ECO:0000313" key="16">
    <source>
        <dbReference type="EMBL" id="KAK6933776.1"/>
    </source>
</evidence>
<dbReference type="Gene3D" id="3.30.70.2630">
    <property type="match status" value="1"/>
</dbReference>
<evidence type="ECO:0000256" key="8">
    <source>
        <dbReference type="ARBA" id="ARBA00022842"/>
    </source>
</evidence>
<evidence type="ECO:0000256" key="4">
    <source>
        <dbReference type="ARBA" id="ARBA00022454"/>
    </source>
</evidence>
<keyword evidence="14" id="KW-0812">Transmembrane</keyword>
<feature type="transmembrane region" description="Helical" evidence="14">
    <location>
        <begin position="1183"/>
        <end position="1210"/>
    </location>
</feature>
<dbReference type="GO" id="GO:0003720">
    <property type="term" value="F:telomerase activity"/>
    <property type="evidence" value="ECO:0007669"/>
    <property type="project" value="InterPro"/>
</dbReference>
<comment type="catalytic activity">
    <reaction evidence="12 13">
        <text>DNA(n) + a 2'-deoxyribonucleoside 5'-triphosphate = DNA(n+1) + diphosphate</text>
        <dbReference type="Rhea" id="RHEA:22508"/>
        <dbReference type="Rhea" id="RHEA-COMP:17339"/>
        <dbReference type="Rhea" id="RHEA-COMP:17340"/>
        <dbReference type="ChEBI" id="CHEBI:33019"/>
        <dbReference type="ChEBI" id="CHEBI:61560"/>
        <dbReference type="ChEBI" id="CHEBI:173112"/>
        <dbReference type="EC" id="2.7.7.49"/>
    </reaction>
</comment>
<keyword evidence="10 13" id="KW-0695">RNA-directed DNA polymerase</keyword>
<evidence type="ECO:0000256" key="10">
    <source>
        <dbReference type="ARBA" id="ARBA00022918"/>
    </source>
</evidence>
<name>A0AAN8VQ85_9MAGN</name>
<dbReference type="InterPro" id="IPR049139">
    <property type="entry name" value="TERT_C"/>
</dbReference>
<evidence type="ECO:0000256" key="2">
    <source>
        <dbReference type="ARBA" id="ARBA00012493"/>
    </source>
</evidence>
<comment type="similarity">
    <text evidence="1 13">Belongs to the reverse transcriptase family. Telomerase subfamily.</text>
</comment>
<protein>
    <recommendedName>
        <fullName evidence="3 13">Telomerase reverse transcriptase</fullName>
        <ecNumber evidence="2 13">2.7.7.49</ecNumber>
    </recommendedName>
    <alternativeName>
        <fullName evidence="13">Telomerase catalytic subunit</fullName>
    </alternativeName>
</protein>
<dbReference type="GO" id="GO:0046872">
    <property type="term" value="F:metal ion binding"/>
    <property type="evidence" value="ECO:0007669"/>
    <property type="project" value="UniProtKB-KW"/>
</dbReference>
<dbReference type="InterPro" id="IPR043502">
    <property type="entry name" value="DNA/RNA_pol_sf"/>
</dbReference>
<dbReference type="Gene3D" id="1.10.357.90">
    <property type="match status" value="2"/>
</dbReference>
<organism evidence="16 17">
    <name type="scientific">Dillenia turbinata</name>
    <dbReference type="NCBI Taxonomy" id="194707"/>
    <lineage>
        <taxon>Eukaryota</taxon>
        <taxon>Viridiplantae</taxon>
        <taxon>Streptophyta</taxon>
        <taxon>Embryophyta</taxon>
        <taxon>Tracheophyta</taxon>
        <taxon>Spermatophyta</taxon>
        <taxon>Magnoliopsida</taxon>
        <taxon>eudicotyledons</taxon>
        <taxon>Gunneridae</taxon>
        <taxon>Pentapetalae</taxon>
        <taxon>Dilleniales</taxon>
        <taxon>Dilleniaceae</taxon>
        <taxon>Dillenia</taxon>
    </lineage>
</organism>
<proteinExistence type="inferred from homology"/>
<comment type="subcellular location">
    <subcellularLocation>
        <location evidence="13">Nucleus</location>
    </subcellularLocation>
    <subcellularLocation>
        <location evidence="13">Chromosome</location>
        <location evidence="13">Telomere</location>
    </subcellularLocation>
</comment>
<keyword evidence="16" id="KW-0687">Ribonucleoprotein</keyword>
<dbReference type="GO" id="GO:0000781">
    <property type="term" value="C:chromosome, telomeric region"/>
    <property type="evidence" value="ECO:0007669"/>
    <property type="project" value="UniProtKB-SubCell"/>
</dbReference>
<dbReference type="PANTHER" id="PTHR12066:SF0">
    <property type="entry name" value="TELOMERASE REVERSE TRANSCRIPTASE"/>
    <property type="match status" value="1"/>
</dbReference>
<keyword evidence="7 13" id="KW-0479">Metal-binding</keyword>
<gene>
    <name evidence="16" type="ORF">RJ641_036670</name>
</gene>
<evidence type="ECO:0000256" key="7">
    <source>
        <dbReference type="ARBA" id="ARBA00022723"/>
    </source>
</evidence>
<comment type="function">
    <text evidence="13">Telomerase is a ribonucleoprotein enzyme essential for the replication of chromosome termini in most eukaryotes. It elongates telomeres. It is a reverse transcriptase that adds simple sequence repeats to chromosome ends by copying a template sequence within the RNA component of the enzyme.</text>
</comment>
<dbReference type="CDD" id="cd01648">
    <property type="entry name" value="TERT"/>
    <property type="match status" value="1"/>
</dbReference>